<evidence type="ECO:0000313" key="4">
    <source>
        <dbReference type="WBParaSite" id="TTAC_0001030101-mRNA-1"/>
    </source>
</evidence>
<name>A0A0R3X9S6_HYDTA</name>
<dbReference type="WBParaSite" id="TTAC_0001030101-mRNA-1">
    <property type="protein sequence ID" value="TTAC_0001030101-mRNA-1"/>
    <property type="gene ID" value="TTAC_0001030101"/>
</dbReference>
<accession>A0A0R3X9S6</accession>
<feature type="region of interest" description="Disordered" evidence="1">
    <location>
        <begin position="45"/>
        <end position="78"/>
    </location>
</feature>
<protein>
    <submittedName>
        <fullName evidence="2 4">Uncharacterized protein</fullName>
    </submittedName>
</protein>
<evidence type="ECO:0000313" key="2">
    <source>
        <dbReference type="EMBL" id="VDM35266.1"/>
    </source>
</evidence>
<gene>
    <name evidence="2" type="ORF">TTAC_LOCUS10286</name>
</gene>
<dbReference type="EMBL" id="UYWX01021506">
    <property type="protein sequence ID" value="VDM35266.1"/>
    <property type="molecule type" value="Genomic_DNA"/>
</dbReference>
<feature type="compositionally biased region" description="Gly residues" evidence="1">
    <location>
        <begin position="60"/>
        <end position="74"/>
    </location>
</feature>
<reference evidence="2 3" key="2">
    <citation type="submission" date="2018-11" db="EMBL/GenBank/DDBJ databases">
        <authorList>
            <consortium name="Pathogen Informatics"/>
        </authorList>
    </citation>
    <scope>NUCLEOTIDE SEQUENCE [LARGE SCALE GENOMIC DNA]</scope>
</reference>
<evidence type="ECO:0000313" key="3">
    <source>
        <dbReference type="Proteomes" id="UP000274429"/>
    </source>
</evidence>
<dbReference type="AlphaFoldDB" id="A0A0R3X9S6"/>
<keyword evidence="3" id="KW-1185">Reference proteome</keyword>
<proteinExistence type="predicted"/>
<evidence type="ECO:0000256" key="1">
    <source>
        <dbReference type="SAM" id="MobiDB-lite"/>
    </source>
</evidence>
<sequence>MAIHNHCCRQDTVVYTCADATRWQPGVPTQAPLACTIKWGAGVEVTEDGDPISSPDERNAGGGGGGGGGDGGGGVDKRSSVFSQLHSAWLECLN</sequence>
<reference evidence="4" key="1">
    <citation type="submission" date="2017-02" db="UniProtKB">
        <authorList>
            <consortium name="WormBaseParasite"/>
        </authorList>
    </citation>
    <scope>IDENTIFICATION</scope>
</reference>
<organism evidence="4">
    <name type="scientific">Hydatigena taeniaeformis</name>
    <name type="common">Feline tapeworm</name>
    <name type="synonym">Taenia taeniaeformis</name>
    <dbReference type="NCBI Taxonomy" id="6205"/>
    <lineage>
        <taxon>Eukaryota</taxon>
        <taxon>Metazoa</taxon>
        <taxon>Spiralia</taxon>
        <taxon>Lophotrochozoa</taxon>
        <taxon>Platyhelminthes</taxon>
        <taxon>Cestoda</taxon>
        <taxon>Eucestoda</taxon>
        <taxon>Cyclophyllidea</taxon>
        <taxon>Taeniidae</taxon>
        <taxon>Hydatigera</taxon>
    </lineage>
</organism>
<dbReference type="Proteomes" id="UP000274429">
    <property type="component" value="Unassembled WGS sequence"/>
</dbReference>